<dbReference type="InterPro" id="IPR003749">
    <property type="entry name" value="ThiS/MoaD-like"/>
</dbReference>
<evidence type="ECO:0000256" key="9">
    <source>
        <dbReference type="ARBA" id="ARBA00076711"/>
    </source>
</evidence>
<accession>A0A1G7E9P9</accession>
<evidence type="ECO:0000256" key="6">
    <source>
        <dbReference type="ARBA" id="ARBA00054425"/>
    </source>
</evidence>
<dbReference type="RefSeq" id="WP_091225835.1">
    <property type="nucleotide sequence ID" value="NZ_FNBG01000001.1"/>
</dbReference>
<gene>
    <name evidence="13" type="ORF">SAMN04488542_101114</name>
</gene>
<evidence type="ECO:0000256" key="3">
    <source>
        <dbReference type="ARBA" id="ARBA00023150"/>
    </source>
</evidence>
<comment type="subunit">
    <text evidence="7">Heterotetramer of 2 MoaD subunits and 2 MoaE subunits. Forms a stable heterotetrameric complex of 2 MoaD and 2 MoeB during adenylation of MoaD by MoeB. During catalysis MoaD shuttles between the two heterotetrameric complexes.</text>
</comment>
<keyword evidence="14" id="KW-1185">Reference proteome</keyword>
<dbReference type="InterPro" id="IPR010038">
    <property type="entry name" value="MoaD_arc-typ"/>
</dbReference>
<dbReference type="InterPro" id="IPR012675">
    <property type="entry name" value="Beta-grasp_dom_sf"/>
</dbReference>
<keyword evidence="2" id="KW-0547">Nucleotide-binding</keyword>
<dbReference type="CDD" id="cd00754">
    <property type="entry name" value="Ubl_MoaD"/>
    <property type="match status" value="1"/>
</dbReference>
<dbReference type="GO" id="GO:1990133">
    <property type="term" value="C:molybdopterin adenylyltransferase complex"/>
    <property type="evidence" value="ECO:0007669"/>
    <property type="project" value="TreeGrafter"/>
</dbReference>
<dbReference type="UniPathway" id="UPA00344"/>
<evidence type="ECO:0000256" key="1">
    <source>
        <dbReference type="ARBA" id="ARBA00005046"/>
    </source>
</evidence>
<name>A0A1G7E9P9_9BACL</name>
<evidence type="ECO:0000256" key="4">
    <source>
        <dbReference type="ARBA" id="ARBA00024200"/>
    </source>
</evidence>
<keyword evidence="3" id="KW-0501">Molybdenum cofactor biosynthesis</keyword>
<dbReference type="OrthoDB" id="9801945at2"/>
<evidence type="ECO:0000256" key="10">
    <source>
        <dbReference type="ARBA" id="ARBA00077809"/>
    </source>
</evidence>
<dbReference type="GO" id="GO:0006777">
    <property type="term" value="P:Mo-molybdopterin cofactor biosynthetic process"/>
    <property type="evidence" value="ECO:0007669"/>
    <property type="project" value="UniProtKB-KW"/>
</dbReference>
<comment type="function">
    <text evidence="6">Involved in sulfur transfer in the conversion of molybdopterin precursor Z to molybdopterin.</text>
</comment>
<comment type="similarity">
    <text evidence="4">Belongs to the MoaD family.</text>
</comment>
<reference evidence="13 14" key="1">
    <citation type="submission" date="2016-10" db="EMBL/GenBank/DDBJ databases">
        <authorList>
            <person name="de Groot N.N."/>
        </authorList>
    </citation>
    <scope>NUCLEOTIDE SEQUENCE [LARGE SCALE GENOMIC DNA]</scope>
    <source>
        <strain evidence="13 14">DSM 28129</strain>
    </source>
</reference>
<dbReference type="AlphaFoldDB" id="A0A1G7E9P9"/>
<protein>
    <recommendedName>
        <fullName evidence="5">Molybdopterin synthase sulfur carrier subunit</fullName>
    </recommendedName>
    <alternativeName>
        <fullName evidence="11">MPT synthase subunit 1</fullName>
    </alternativeName>
    <alternativeName>
        <fullName evidence="8">Molybdenum cofactor biosynthesis protein D</fullName>
    </alternativeName>
    <alternativeName>
        <fullName evidence="10">Molybdopterin-converting factor small subunit</fullName>
    </alternativeName>
    <alternativeName>
        <fullName evidence="9">Molybdopterin-converting factor subunit 1</fullName>
    </alternativeName>
    <alternativeName>
        <fullName evidence="12">Sulfur carrier protein MoaD</fullName>
    </alternativeName>
</protein>
<dbReference type="NCBIfam" id="TIGR01682">
    <property type="entry name" value="moaD"/>
    <property type="match status" value="1"/>
</dbReference>
<dbReference type="STRING" id="670482.SAMN04488542_101114"/>
<comment type="pathway">
    <text evidence="1">Cofactor biosynthesis; molybdopterin biosynthesis.</text>
</comment>
<sequence length="77" mass="8692">MIHLRYFASLRDATGKSEETLDRNSWTVKELIEWAEENYAGFNNKTILVAVNEEYARSEDIIQDGDVVAFIPPVSGG</sequence>
<evidence type="ECO:0000256" key="7">
    <source>
        <dbReference type="ARBA" id="ARBA00063099"/>
    </source>
</evidence>
<dbReference type="Gene3D" id="3.10.20.30">
    <property type="match status" value="1"/>
</dbReference>
<evidence type="ECO:0000256" key="12">
    <source>
        <dbReference type="ARBA" id="ARBA00078992"/>
    </source>
</evidence>
<organism evidence="13 14">
    <name type="scientific">Fontibacillus panacisegetis</name>
    <dbReference type="NCBI Taxonomy" id="670482"/>
    <lineage>
        <taxon>Bacteria</taxon>
        <taxon>Bacillati</taxon>
        <taxon>Bacillota</taxon>
        <taxon>Bacilli</taxon>
        <taxon>Bacillales</taxon>
        <taxon>Paenibacillaceae</taxon>
        <taxon>Fontibacillus</taxon>
    </lineage>
</organism>
<dbReference type="EMBL" id="FNBG01000001">
    <property type="protein sequence ID" value="SDE60379.1"/>
    <property type="molecule type" value="Genomic_DNA"/>
</dbReference>
<dbReference type="FunFam" id="3.10.20.30:FF:000010">
    <property type="entry name" value="Molybdopterin synthase sulfur carrier subunit"/>
    <property type="match status" value="1"/>
</dbReference>
<evidence type="ECO:0000313" key="13">
    <source>
        <dbReference type="EMBL" id="SDE60379.1"/>
    </source>
</evidence>
<evidence type="ECO:0000256" key="2">
    <source>
        <dbReference type="ARBA" id="ARBA00022741"/>
    </source>
</evidence>
<dbReference type="NCBIfam" id="TIGR01687">
    <property type="entry name" value="moaD_arch"/>
    <property type="match status" value="1"/>
</dbReference>
<evidence type="ECO:0000256" key="11">
    <source>
        <dbReference type="ARBA" id="ARBA00078020"/>
    </source>
</evidence>
<evidence type="ECO:0000256" key="8">
    <source>
        <dbReference type="ARBA" id="ARBA00075076"/>
    </source>
</evidence>
<dbReference type="GO" id="GO:0000166">
    <property type="term" value="F:nucleotide binding"/>
    <property type="evidence" value="ECO:0007669"/>
    <property type="project" value="UniProtKB-KW"/>
</dbReference>
<dbReference type="SUPFAM" id="SSF54285">
    <property type="entry name" value="MoaD/ThiS"/>
    <property type="match status" value="1"/>
</dbReference>
<proteinExistence type="inferred from homology"/>
<dbReference type="InterPro" id="IPR016155">
    <property type="entry name" value="Mopterin_synth/thiamin_S_b"/>
</dbReference>
<dbReference type="PANTHER" id="PTHR33359">
    <property type="entry name" value="MOLYBDOPTERIN SYNTHASE SULFUR CARRIER SUBUNIT"/>
    <property type="match status" value="1"/>
</dbReference>
<dbReference type="InterPro" id="IPR044672">
    <property type="entry name" value="MOCS2A"/>
</dbReference>
<dbReference type="Proteomes" id="UP000198972">
    <property type="component" value="Unassembled WGS sequence"/>
</dbReference>
<dbReference type="Pfam" id="PF02597">
    <property type="entry name" value="ThiS"/>
    <property type="match status" value="1"/>
</dbReference>
<evidence type="ECO:0000256" key="5">
    <source>
        <dbReference type="ARBA" id="ARBA00024247"/>
    </source>
</evidence>
<evidence type="ECO:0000313" key="14">
    <source>
        <dbReference type="Proteomes" id="UP000198972"/>
    </source>
</evidence>
<dbReference type="PANTHER" id="PTHR33359:SF1">
    <property type="entry name" value="MOLYBDOPTERIN SYNTHASE SULFUR CARRIER SUBUNIT"/>
    <property type="match status" value="1"/>
</dbReference>